<gene>
    <name evidence="1" type="ORF">MSZNOR_2676</name>
</gene>
<sequence>MKEPCVRWLGEIPEHRETQKLKSAVAFSSEGKCSTSGAQSLEELLPWLYLKGISTGDVQEALTVLLGREAPGLSASTISRLKRGVEGRASALVAAGFVEPALCVSLGRWHSFRGTAGGCGAVHSGGDWCYGGRQEGVAGVG</sequence>
<dbReference type="Proteomes" id="UP001162030">
    <property type="component" value="Chromosome"/>
</dbReference>
<proteinExistence type="predicted"/>
<accession>A0ABM9I388</accession>
<protein>
    <recommendedName>
        <fullName evidence="3">Mutator family transposase</fullName>
    </recommendedName>
</protein>
<keyword evidence="2" id="KW-1185">Reference proteome</keyword>
<evidence type="ECO:0000313" key="1">
    <source>
        <dbReference type="EMBL" id="CAI8860148.1"/>
    </source>
</evidence>
<dbReference type="EMBL" id="OX458333">
    <property type="protein sequence ID" value="CAI8860148.1"/>
    <property type="molecule type" value="Genomic_DNA"/>
</dbReference>
<name>A0ABM9I388_9GAMM</name>
<reference evidence="1 2" key="1">
    <citation type="submission" date="2023-03" db="EMBL/GenBank/DDBJ databases">
        <authorList>
            <person name="Pearce D."/>
        </authorList>
    </citation>
    <scope>NUCLEOTIDE SEQUENCE [LARGE SCALE GENOMIC DNA]</scope>
    <source>
        <strain evidence="1">Msz</strain>
    </source>
</reference>
<evidence type="ECO:0000313" key="2">
    <source>
        <dbReference type="Proteomes" id="UP001162030"/>
    </source>
</evidence>
<organism evidence="1 2">
    <name type="scientific">Methylocaldum szegediense</name>
    <dbReference type="NCBI Taxonomy" id="73780"/>
    <lineage>
        <taxon>Bacteria</taxon>
        <taxon>Pseudomonadati</taxon>
        <taxon>Pseudomonadota</taxon>
        <taxon>Gammaproteobacteria</taxon>
        <taxon>Methylococcales</taxon>
        <taxon>Methylococcaceae</taxon>
        <taxon>Methylocaldum</taxon>
    </lineage>
</organism>
<evidence type="ECO:0008006" key="3">
    <source>
        <dbReference type="Google" id="ProtNLM"/>
    </source>
</evidence>